<dbReference type="PROSITE" id="PS50297">
    <property type="entry name" value="ANK_REP_REGION"/>
    <property type="match status" value="1"/>
</dbReference>
<dbReference type="STRING" id="913774.A0A0C3HQC5"/>
<gene>
    <name evidence="4" type="ORF">OIDMADRAFT_51037</name>
</gene>
<dbReference type="PANTHER" id="PTHR24198:SF165">
    <property type="entry name" value="ANKYRIN REPEAT-CONTAINING PROTEIN-RELATED"/>
    <property type="match status" value="1"/>
</dbReference>
<evidence type="ECO:0000256" key="3">
    <source>
        <dbReference type="PROSITE-ProRule" id="PRU00023"/>
    </source>
</evidence>
<sequence length="94" mass="10428">MKIAGHHYHGLLKGGMKLLDGRTPLSWATQWRRGAVVKLLLETGNVDTDLKDKDGRTPLLWAAQWGHEAIVKLLLETGKVDAESKDKDGRTLLS</sequence>
<evidence type="ECO:0000256" key="1">
    <source>
        <dbReference type="ARBA" id="ARBA00022737"/>
    </source>
</evidence>
<reference evidence="5" key="2">
    <citation type="submission" date="2015-01" db="EMBL/GenBank/DDBJ databases">
        <title>Evolutionary Origins and Diversification of the Mycorrhizal Mutualists.</title>
        <authorList>
            <consortium name="DOE Joint Genome Institute"/>
            <consortium name="Mycorrhizal Genomics Consortium"/>
            <person name="Kohler A."/>
            <person name="Kuo A."/>
            <person name="Nagy L.G."/>
            <person name="Floudas D."/>
            <person name="Copeland A."/>
            <person name="Barry K.W."/>
            <person name="Cichocki N."/>
            <person name="Veneault-Fourrey C."/>
            <person name="LaButti K."/>
            <person name="Lindquist E.A."/>
            <person name="Lipzen A."/>
            <person name="Lundell T."/>
            <person name="Morin E."/>
            <person name="Murat C."/>
            <person name="Riley R."/>
            <person name="Ohm R."/>
            <person name="Sun H."/>
            <person name="Tunlid A."/>
            <person name="Henrissat B."/>
            <person name="Grigoriev I.V."/>
            <person name="Hibbett D.S."/>
            <person name="Martin F."/>
        </authorList>
    </citation>
    <scope>NUCLEOTIDE SEQUENCE [LARGE SCALE GENOMIC DNA]</scope>
    <source>
        <strain evidence="5">Zn</strain>
    </source>
</reference>
<accession>A0A0C3HQC5</accession>
<keyword evidence="1" id="KW-0677">Repeat</keyword>
<dbReference type="AlphaFoldDB" id="A0A0C3HQC5"/>
<evidence type="ECO:0000256" key="2">
    <source>
        <dbReference type="ARBA" id="ARBA00023043"/>
    </source>
</evidence>
<dbReference type="Proteomes" id="UP000054321">
    <property type="component" value="Unassembled WGS sequence"/>
</dbReference>
<feature type="repeat" description="ANK" evidence="3">
    <location>
        <begin position="54"/>
        <end position="78"/>
    </location>
</feature>
<dbReference type="Gene3D" id="1.25.40.20">
    <property type="entry name" value="Ankyrin repeat-containing domain"/>
    <property type="match status" value="2"/>
</dbReference>
<organism evidence="4 5">
    <name type="scientific">Oidiodendron maius (strain Zn)</name>
    <dbReference type="NCBI Taxonomy" id="913774"/>
    <lineage>
        <taxon>Eukaryota</taxon>
        <taxon>Fungi</taxon>
        <taxon>Dikarya</taxon>
        <taxon>Ascomycota</taxon>
        <taxon>Pezizomycotina</taxon>
        <taxon>Leotiomycetes</taxon>
        <taxon>Leotiomycetes incertae sedis</taxon>
        <taxon>Myxotrichaceae</taxon>
        <taxon>Oidiodendron</taxon>
    </lineage>
</organism>
<evidence type="ECO:0000313" key="4">
    <source>
        <dbReference type="EMBL" id="KIN05220.1"/>
    </source>
</evidence>
<dbReference type="InterPro" id="IPR002110">
    <property type="entry name" value="Ankyrin_rpt"/>
</dbReference>
<dbReference type="PROSITE" id="PS50088">
    <property type="entry name" value="ANK_REPEAT"/>
    <property type="match status" value="1"/>
</dbReference>
<reference evidence="4 5" key="1">
    <citation type="submission" date="2014-04" db="EMBL/GenBank/DDBJ databases">
        <authorList>
            <consortium name="DOE Joint Genome Institute"/>
            <person name="Kuo A."/>
            <person name="Martino E."/>
            <person name="Perotto S."/>
            <person name="Kohler A."/>
            <person name="Nagy L.G."/>
            <person name="Floudas D."/>
            <person name="Copeland A."/>
            <person name="Barry K.W."/>
            <person name="Cichocki N."/>
            <person name="Veneault-Fourrey C."/>
            <person name="LaButti K."/>
            <person name="Lindquist E.A."/>
            <person name="Lipzen A."/>
            <person name="Lundell T."/>
            <person name="Morin E."/>
            <person name="Murat C."/>
            <person name="Sun H."/>
            <person name="Tunlid A."/>
            <person name="Henrissat B."/>
            <person name="Grigoriev I.V."/>
            <person name="Hibbett D.S."/>
            <person name="Martin F."/>
            <person name="Nordberg H.P."/>
            <person name="Cantor M.N."/>
            <person name="Hua S.X."/>
        </authorList>
    </citation>
    <scope>NUCLEOTIDE SEQUENCE [LARGE SCALE GENOMIC DNA]</scope>
    <source>
        <strain evidence="4 5">Zn</strain>
    </source>
</reference>
<evidence type="ECO:0000313" key="5">
    <source>
        <dbReference type="Proteomes" id="UP000054321"/>
    </source>
</evidence>
<dbReference type="PANTHER" id="PTHR24198">
    <property type="entry name" value="ANKYRIN REPEAT AND PROTEIN KINASE DOMAIN-CONTAINING PROTEIN"/>
    <property type="match status" value="1"/>
</dbReference>
<dbReference type="EMBL" id="KN832872">
    <property type="protein sequence ID" value="KIN05220.1"/>
    <property type="molecule type" value="Genomic_DNA"/>
</dbReference>
<dbReference type="HOGENOM" id="CLU_000134_45_3_1"/>
<proteinExistence type="predicted"/>
<name>A0A0C3HQC5_OIDMZ</name>
<protein>
    <submittedName>
        <fullName evidence="4">Uncharacterized protein</fullName>
    </submittedName>
</protein>
<dbReference type="InterPro" id="IPR036770">
    <property type="entry name" value="Ankyrin_rpt-contain_sf"/>
</dbReference>
<keyword evidence="5" id="KW-1185">Reference proteome</keyword>
<dbReference type="SUPFAM" id="SSF48403">
    <property type="entry name" value="Ankyrin repeat"/>
    <property type="match status" value="1"/>
</dbReference>
<dbReference type="SMART" id="SM00248">
    <property type="entry name" value="ANK"/>
    <property type="match status" value="2"/>
</dbReference>
<dbReference type="InParanoid" id="A0A0C3HQC5"/>
<dbReference type="Pfam" id="PF12796">
    <property type="entry name" value="Ank_2"/>
    <property type="match status" value="1"/>
</dbReference>
<dbReference type="OrthoDB" id="341259at2759"/>
<keyword evidence="2 3" id="KW-0040">ANK repeat</keyword>